<dbReference type="InterPro" id="IPR011545">
    <property type="entry name" value="DEAD/DEAH_box_helicase_dom"/>
</dbReference>
<organism evidence="9 10">
    <name type="scientific">Platanthera zijinensis</name>
    <dbReference type="NCBI Taxonomy" id="2320716"/>
    <lineage>
        <taxon>Eukaryota</taxon>
        <taxon>Viridiplantae</taxon>
        <taxon>Streptophyta</taxon>
        <taxon>Embryophyta</taxon>
        <taxon>Tracheophyta</taxon>
        <taxon>Spermatophyta</taxon>
        <taxon>Magnoliopsida</taxon>
        <taxon>Liliopsida</taxon>
        <taxon>Asparagales</taxon>
        <taxon>Orchidaceae</taxon>
        <taxon>Orchidoideae</taxon>
        <taxon>Orchideae</taxon>
        <taxon>Orchidinae</taxon>
        <taxon>Platanthera</taxon>
    </lineage>
</organism>
<dbReference type="GO" id="GO:0003724">
    <property type="term" value="F:RNA helicase activity"/>
    <property type="evidence" value="ECO:0007669"/>
    <property type="project" value="UniProtKB-EC"/>
</dbReference>
<dbReference type="InterPro" id="IPR027417">
    <property type="entry name" value="P-loop_NTPase"/>
</dbReference>
<accession>A0AAP0BRM2</accession>
<feature type="domain" description="Helicase C-terminal" evidence="8">
    <location>
        <begin position="344"/>
        <end position="500"/>
    </location>
</feature>
<dbReference type="SMART" id="SM00490">
    <property type="entry name" value="HELICc"/>
    <property type="match status" value="1"/>
</dbReference>
<reference evidence="9 10" key="1">
    <citation type="journal article" date="2022" name="Nat. Plants">
        <title>Genomes of leafy and leafless Platanthera orchids illuminate the evolution of mycoheterotrophy.</title>
        <authorList>
            <person name="Li M.H."/>
            <person name="Liu K.W."/>
            <person name="Li Z."/>
            <person name="Lu H.C."/>
            <person name="Ye Q.L."/>
            <person name="Zhang D."/>
            <person name="Wang J.Y."/>
            <person name="Li Y.F."/>
            <person name="Zhong Z.M."/>
            <person name="Liu X."/>
            <person name="Yu X."/>
            <person name="Liu D.K."/>
            <person name="Tu X.D."/>
            <person name="Liu B."/>
            <person name="Hao Y."/>
            <person name="Liao X.Y."/>
            <person name="Jiang Y.T."/>
            <person name="Sun W.H."/>
            <person name="Chen J."/>
            <person name="Chen Y.Q."/>
            <person name="Ai Y."/>
            <person name="Zhai J.W."/>
            <person name="Wu S.S."/>
            <person name="Zhou Z."/>
            <person name="Hsiao Y.Y."/>
            <person name="Wu W.L."/>
            <person name="Chen Y.Y."/>
            <person name="Lin Y.F."/>
            <person name="Hsu J.L."/>
            <person name="Li C.Y."/>
            <person name="Wang Z.W."/>
            <person name="Zhao X."/>
            <person name="Zhong W.Y."/>
            <person name="Ma X.K."/>
            <person name="Ma L."/>
            <person name="Huang J."/>
            <person name="Chen G.Z."/>
            <person name="Huang M.Z."/>
            <person name="Huang L."/>
            <person name="Peng D.H."/>
            <person name="Luo Y.B."/>
            <person name="Zou S.Q."/>
            <person name="Chen S.P."/>
            <person name="Lan S."/>
            <person name="Tsai W.C."/>
            <person name="Van de Peer Y."/>
            <person name="Liu Z.J."/>
        </authorList>
    </citation>
    <scope>NUCLEOTIDE SEQUENCE [LARGE SCALE GENOMIC DNA]</scope>
    <source>
        <strain evidence="9">Lor287</strain>
    </source>
</reference>
<comment type="catalytic activity">
    <reaction evidence="6">
        <text>ATP + H2O = ADP + phosphate + H(+)</text>
        <dbReference type="Rhea" id="RHEA:13065"/>
        <dbReference type="ChEBI" id="CHEBI:15377"/>
        <dbReference type="ChEBI" id="CHEBI:15378"/>
        <dbReference type="ChEBI" id="CHEBI:30616"/>
        <dbReference type="ChEBI" id="CHEBI:43474"/>
        <dbReference type="ChEBI" id="CHEBI:456216"/>
        <dbReference type="EC" id="3.6.4.13"/>
    </reaction>
</comment>
<feature type="domain" description="Helicase ATP-binding" evidence="7">
    <location>
        <begin position="133"/>
        <end position="315"/>
    </location>
</feature>
<evidence type="ECO:0000259" key="7">
    <source>
        <dbReference type="PROSITE" id="PS51192"/>
    </source>
</evidence>
<protein>
    <recommendedName>
        <fullName evidence="1">RNA helicase</fullName>
        <ecNumber evidence="1">3.6.4.13</ecNumber>
    </recommendedName>
</protein>
<evidence type="ECO:0000256" key="5">
    <source>
        <dbReference type="ARBA" id="ARBA00022840"/>
    </source>
</evidence>
<evidence type="ECO:0000256" key="4">
    <source>
        <dbReference type="ARBA" id="ARBA00022806"/>
    </source>
</evidence>
<evidence type="ECO:0000256" key="3">
    <source>
        <dbReference type="ARBA" id="ARBA00022801"/>
    </source>
</evidence>
<sequence>MVARSSAEAEYRAMAAVTSEIIWLESLLTDLGVKLSSPSTLFCDSQAAIHIAKNPVFHERTKHIEVDCHFVREKVQSKELRLEHVPASGQVADVLTKALPRKMYYQFFLGHILLLQAEELGYHRPTDVQLKSLPVLLSGRDCVLHAQTGSGKTLAYLLLIFSVTNFQRSAVQGLIVVPTRELGMQVTKVARKLAAKSVDSGNISRACTIMALLDGGMLKRHKIWLKAEPPEIVVATIGSLSQMLESHAFKLEALRILVVDEVDFMFNSSKQVSALKKLLTSYSTIENRQTVFASASIPQHNRFLYDCIQHKWTRSDVVHIHVNPIEPMPSHLHHGFVICSKMERLGALLHLIQRDAPRSGIIFVSEQSEKSKKSGKPPSAALLFDFLKDSYDGDLEVILFEEDMNFNARATSLTDMRQRGFLLVATDLASRGFDLPQTTHIYNFDLPRTAVNYLHRSGRTGRLPFSTERCSVASLITSEERFVLQRFENELLFQCEELLP</sequence>
<dbReference type="Gene3D" id="3.40.50.300">
    <property type="entry name" value="P-loop containing nucleotide triphosphate hydrolases"/>
    <property type="match status" value="2"/>
</dbReference>
<evidence type="ECO:0000256" key="1">
    <source>
        <dbReference type="ARBA" id="ARBA00012552"/>
    </source>
</evidence>
<dbReference type="SUPFAM" id="SSF52540">
    <property type="entry name" value="P-loop containing nucleoside triphosphate hydrolases"/>
    <property type="match status" value="1"/>
</dbReference>
<dbReference type="Pfam" id="PF00270">
    <property type="entry name" value="DEAD"/>
    <property type="match status" value="1"/>
</dbReference>
<dbReference type="GO" id="GO:0005524">
    <property type="term" value="F:ATP binding"/>
    <property type="evidence" value="ECO:0007669"/>
    <property type="project" value="UniProtKB-KW"/>
</dbReference>
<evidence type="ECO:0000259" key="8">
    <source>
        <dbReference type="PROSITE" id="PS51194"/>
    </source>
</evidence>
<keyword evidence="4" id="KW-0347">Helicase</keyword>
<dbReference type="InterPro" id="IPR001650">
    <property type="entry name" value="Helicase_C-like"/>
</dbReference>
<dbReference type="Pfam" id="PF00271">
    <property type="entry name" value="Helicase_C"/>
    <property type="match status" value="1"/>
</dbReference>
<dbReference type="InterPro" id="IPR044742">
    <property type="entry name" value="DEAD/DEAH_RhlB"/>
</dbReference>
<evidence type="ECO:0000256" key="6">
    <source>
        <dbReference type="ARBA" id="ARBA00047984"/>
    </source>
</evidence>
<gene>
    <name evidence="9" type="ORF">KSP39_PZI006968</name>
</gene>
<proteinExistence type="predicted"/>
<dbReference type="PANTHER" id="PTHR47963">
    <property type="entry name" value="DEAD-BOX ATP-DEPENDENT RNA HELICASE 47, MITOCHONDRIAL"/>
    <property type="match status" value="1"/>
</dbReference>
<dbReference type="PROSITE" id="PS51192">
    <property type="entry name" value="HELICASE_ATP_BIND_1"/>
    <property type="match status" value="1"/>
</dbReference>
<dbReference type="GO" id="GO:0003723">
    <property type="term" value="F:RNA binding"/>
    <property type="evidence" value="ECO:0007669"/>
    <property type="project" value="TreeGrafter"/>
</dbReference>
<keyword evidence="5" id="KW-0067">ATP-binding</keyword>
<dbReference type="SMART" id="SM00487">
    <property type="entry name" value="DEXDc"/>
    <property type="match status" value="1"/>
</dbReference>
<dbReference type="PANTHER" id="PTHR47963:SF10">
    <property type="entry name" value="ATP-DEPENDENT RNA HELICASE DDX6_DHH1"/>
    <property type="match status" value="1"/>
</dbReference>
<dbReference type="EMBL" id="JBBWWQ010000005">
    <property type="protein sequence ID" value="KAK8947187.1"/>
    <property type="molecule type" value="Genomic_DNA"/>
</dbReference>
<dbReference type="PROSITE" id="PS51194">
    <property type="entry name" value="HELICASE_CTER"/>
    <property type="match status" value="1"/>
</dbReference>
<keyword evidence="3" id="KW-0378">Hydrolase</keyword>
<comment type="caution">
    <text evidence="9">The sequence shown here is derived from an EMBL/GenBank/DDBJ whole genome shotgun (WGS) entry which is preliminary data.</text>
</comment>
<dbReference type="InterPro" id="IPR014001">
    <property type="entry name" value="Helicase_ATP-bd"/>
</dbReference>
<dbReference type="CDD" id="cd00268">
    <property type="entry name" value="DEADc"/>
    <property type="match status" value="1"/>
</dbReference>
<dbReference type="CDD" id="cd09272">
    <property type="entry name" value="RNase_HI_RT_Ty1"/>
    <property type="match status" value="1"/>
</dbReference>
<dbReference type="InterPro" id="IPR050547">
    <property type="entry name" value="DEAD_box_RNA_helicases"/>
</dbReference>
<dbReference type="GO" id="GO:0016787">
    <property type="term" value="F:hydrolase activity"/>
    <property type="evidence" value="ECO:0007669"/>
    <property type="project" value="UniProtKB-KW"/>
</dbReference>
<evidence type="ECO:0000313" key="10">
    <source>
        <dbReference type="Proteomes" id="UP001418222"/>
    </source>
</evidence>
<name>A0AAP0BRM2_9ASPA</name>
<evidence type="ECO:0000256" key="2">
    <source>
        <dbReference type="ARBA" id="ARBA00022741"/>
    </source>
</evidence>
<dbReference type="CDD" id="cd18787">
    <property type="entry name" value="SF2_C_DEAD"/>
    <property type="match status" value="1"/>
</dbReference>
<dbReference type="EC" id="3.6.4.13" evidence="1"/>
<evidence type="ECO:0000313" key="9">
    <source>
        <dbReference type="EMBL" id="KAK8947187.1"/>
    </source>
</evidence>
<keyword evidence="2" id="KW-0547">Nucleotide-binding</keyword>
<keyword evidence="10" id="KW-1185">Reference proteome</keyword>
<dbReference type="Proteomes" id="UP001418222">
    <property type="component" value="Unassembled WGS sequence"/>
</dbReference>
<dbReference type="AlphaFoldDB" id="A0AAP0BRM2"/>